<dbReference type="PROSITE" id="PS51840">
    <property type="entry name" value="C2_NT"/>
    <property type="match status" value="1"/>
</dbReference>
<dbReference type="EMBL" id="KZ452995">
    <property type="protein sequence ID" value="PKA48070.1"/>
    <property type="molecule type" value="Genomic_DNA"/>
</dbReference>
<dbReference type="InterPro" id="IPR019448">
    <property type="entry name" value="NT-C2"/>
</dbReference>
<dbReference type="PANTHER" id="PTHR34452">
    <property type="entry name" value="MYOSIN HEAVY CHAIN-RELATED PROTEIN"/>
    <property type="match status" value="1"/>
</dbReference>
<accession>A0A2H9ZXP0</accession>
<gene>
    <name evidence="4" type="ORF">AXF42_Ash015833</name>
</gene>
<feature type="compositionally biased region" description="Low complexity" evidence="2">
    <location>
        <begin position="209"/>
        <end position="221"/>
    </location>
</feature>
<name>A0A2H9ZXP0_9ASPA</name>
<dbReference type="Pfam" id="PF10358">
    <property type="entry name" value="NT-C2"/>
    <property type="match status" value="1"/>
</dbReference>
<organism evidence="4 5">
    <name type="scientific">Apostasia shenzhenica</name>
    <dbReference type="NCBI Taxonomy" id="1088818"/>
    <lineage>
        <taxon>Eukaryota</taxon>
        <taxon>Viridiplantae</taxon>
        <taxon>Streptophyta</taxon>
        <taxon>Embryophyta</taxon>
        <taxon>Tracheophyta</taxon>
        <taxon>Spermatophyta</taxon>
        <taxon>Magnoliopsida</taxon>
        <taxon>Liliopsida</taxon>
        <taxon>Asparagales</taxon>
        <taxon>Orchidaceae</taxon>
        <taxon>Apostasioideae</taxon>
        <taxon>Apostasia</taxon>
    </lineage>
</organism>
<feature type="coiled-coil region" evidence="1">
    <location>
        <begin position="928"/>
        <end position="969"/>
    </location>
</feature>
<feature type="compositionally biased region" description="Polar residues" evidence="2">
    <location>
        <begin position="839"/>
        <end position="862"/>
    </location>
</feature>
<dbReference type="STRING" id="1088818.A0A2H9ZXP0"/>
<dbReference type="Proteomes" id="UP000236161">
    <property type="component" value="Unassembled WGS sequence"/>
</dbReference>
<feature type="region of interest" description="Disordered" evidence="2">
    <location>
        <begin position="185"/>
        <end position="260"/>
    </location>
</feature>
<dbReference type="AlphaFoldDB" id="A0A2H9ZXP0"/>
<feature type="domain" description="C2 NT-type" evidence="3">
    <location>
        <begin position="1"/>
        <end position="104"/>
    </location>
</feature>
<feature type="coiled-coil region" evidence="1">
    <location>
        <begin position="618"/>
        <end position="695"/>
    </location>
</feature>
<feature type="compositionally biased region" description="Acidic residues" evidence="2">
    <location>
        <begin position="136"/>
        <end position="147"/>
    </location>
</feature>
<evidence type="ECO:0000256" key="2">
    <source>
        <dbReference type="SAM" id="MobiDB-lite"/>
    </source>
</evidence>
<feature type="region of interest" description="Disordered" evidence="2">
    <location>
        <begin position="839"/>
        <end position="870"/>
    </location>
</feature>
<evidence type="ECO:0000259" key="3">
    <source>
        <dbReference type="PROSITE" id="PS51840"/>
    </source>
</evidence>
<proteinExistence type="predicted"/>
<evidence type="ECO:0000313" key="5">
    <source>
        <dbReference type="Proteomes" id="UP000236161"/>
    </source>
</evidence>
<keyword evidence="1" id="KW-0175">Coiled coil</keyword>
<feature type="region of interest" description="Disordered" evidence="2">
    <location>
        <begin position="108"/>
        <end position="169"/>
    </location>
</feature>
<feature type="coiled-coil region" evidence="1">
    <location>
        <begin position="451"/>
        <end position="535"/>
    </location>
</feature>
<evidence type="ECO:0000313" key="4">
    <source>
        <dbReference type="EMBL" id="PKA48070.1"/>
    </source>
</evidence>
<reference evidence="4 5" key="1">
    <citation type="journal article" date="2017" name="Nature">
        <title>The Apostasia genome and the evolution of orchids.</title>
        <authorList>
            <person name="Zhang G.Q."/>
            <person name="Liu K.W."/>
            <person name="Li Z."/>
            <person name="Lohaus R."/>
            <person name="Hsiao Y.Y."/>
            <person name="Niu S.C."/>
            <person name="Wang J.Y."/>
            <person name="Lin Y.C."/>
            <person name="Xu Q."/>
            <person name="Chen L.J."/>
            <person name="Yoshida K."/>
            <person name="Fujiwara S."/>
            <person name="Wang Z.W."/>
            <person name="Zhang Y.Q."/>
            <person name="Mitsuda N."/>
            <person name="Wang M."/>
            <person name="Liu G.H."/>
            <person name="Pecoraro L."/>
            <person name="Huang H.X."/>
            <person name="Xiao X.J."/>
            <person name="Lin M."/>
            <person name="Wu X.Y."/>
            <person name="Wu W.L."/>
            <person name="Chen Y.Y."/>
            <person name="Chang S.B."/>
            <person name="Sakamoto S."/>
            <person name="Ohme-Takagi M."/>
            <person name="Yagi M."/>
            <person name="Zeng S.J."/>
            <person name="Shen C.Y."/>
            <person name="Yeh C.M."/>
            <person name="Luo Y.B."/>
            <person name="Tsai W.C."/>
            <person name="Van de Peer Y."/>
            <person name="Liu Z.J."/>
        </authorList>
    </citation>
    <scope>NUCLEOTIDE SEQUENCE [LARGE SCALE GENOMIC DNA]</scope>
    <source>
        <strain evidence="5">cv. Shenzhen</strain>
        <tissue evidence="4">Stem</tissue>
    </source>
</reference>
<sequence>MIPVAGGKPATRSEKAAVVGSACRWTSPIYETVSLTVDPKGGKINEKCYHIVLSATGSAKSGVLGEIVVNLADFADSFKPSSFSLPLKPPSAGTILHVTVQRMQGDVDARRTNGEGDLTAKNQRRTLRSQLSNSEIDGDGEVEDDENGINPTEVSDLNGPARMKSTSSTPMAVMAESNGNLVSTSSFEAASGSSSDSSSGAYTPKENASTLLSPLSSSQTPRDLDGLGNDWSIVLAPNGSSEASTSSSDEALQGNVNRESDDLVNNLKRQLEVSELELQSLRKQVVKEVRRGQDLARELQSMKEECKELKASKKGLADDGIVSAKLKLGDKDPWSVLEETKQELNHEKNLNANLHLQLQKMQESNSELILAVRDLEEMLELRNRKICSRNGSCTAIEPDITRNMEEIVCKIRLNSLLFGECKQESHGNSAVDVLMNEAGDAKITSSTDHKISYSSAELELYKKEREELEMQMEQLALDYEILKQENHEISTKLEQIQLREQLRMQYECSAHFAAISELETKVECLEKELQRQEEAFEADLAIVTSAKVEQEKRVIQAEEALRKTKLYNSNAAERLQEEFKRLNAQMSSAIYTNEKLVVRLLRESSDLQLQKCHLEEVLEKANEELQSVEHQHHFKSQQLLSLIDFKTKEADSLLLELKEKRKELENQRINEETKQKASQKEISQLKGEIEKLSRENNHPSEQIKLVEQLKVDMEQARASSSRESEVLLQDCKNEKSMLLREPSLLKEEAKKSLEELNDLRQIKTENDSVISNPNSDISTYRKQFNSLKNSIFEDEVEKEKLRKQVIIQKEDLQKEASVVAPIQKKINVYNAKLTNSEALMESSTRSKNSTFTQEQNSSQDPTNCHERAPPVEGIEDSECHLQTPIMEANAPGNHVSWNDTAMIISNSVDNLEKQDQRPDLCSCEQQKTTEVLREIAELKEQKHMMEAELKEMQEKYSEMSLKFAEVEGERQHLVIKIRGLRNAKKI</sequence>
<keyword evidence="5" id="KW-1185">Reference proteome</keyword>
<feature type="compositionally biased region" description="Low complexity" evidence="2">
    <location>
        <begin position="240"/>
        <end position="251"/>
    </location>
</feature>
<dbReference type="OrthoDB" id="765176at2759"/>
<feature type="compositionally biased region" description="Low complexity" evidence="2">
    <location>
        <begin position="185"/>
        <end position="201"/>
    </location>
</feature>
<evidence type="ECO:0000256" key="1">
    <source>
        <dbReference type="SAM" id="Coils"/>
    </source>
</evidence>
<protein>
    <recommendedName>
        <fullName evidence="3">C2 NT-type domain-containing protein</fullName>
    </recommendedName>
</protein>
<dbReference type="PANTHER" id="PTHR34452:SF7">
    <property type="entry name" value="MYOSIN HEAVY CHAIN-RELATED PROTEIN"/>
    <property type="match status" value="1"/>
</dbReference>